<feature type="transmembrane region" description="Helical" evidence="1">
    <location>
        <begin position="155"/>
        <end position="172"/>
    </location>
</feature>
<feature type="transmembrane region" description="Helical" evidence="1">
    <location>
        <begin position="469"/>
        <end position="492"/>
    </location>
</feature>
<proteinExistence type="predicted"/>
<gene>
    <name evidence="3" type="ORF">SAMN04487977_107127</name>
</gene>
<feature type="domain" description="TRAP C4-dicarboxylate transport system permease DctM subunit" evidence="2">
    <location>
        <begin position="142"/>
        <end position="586"/>
    </location>
</feature>
<dbReference type="InterPro" id="IPR010656">
    <property type="entry name" value="DctM"/>
</dbReference>
<feature type="transmembrane region" description="Helical" evidence="1">
    <location>
        <begin position="392"/>
        <end position="416"/>
    </location>
</feature>
<dbReference type="NCBIfam" id="TIGR02123">
    <property type="entry name" value="TRAP_fused"/>
    <property type="match status" value="1"/>
</dbReference>
<feature type="transmembrane region" description="Helical" evidence="1">
    <location>
        <begin position="132"/>
        <end position="148"/>
    </location>
</feature>
<dbReference type="STRING" id="163.SAMN04487775_11418"/>
<feature type="transmembrane region" description="Helical" evidence="1">
    <location>
        <begin position="101"/>
        <end position="120"/>
    </location>
</feature>
<dbReference type="RefSeq" id="WP_074644540.1">
    <property type="nucleotide sequence ID" value="NZ_FOFU01000007.1"/>
</dbReference>
<feature type="transmembrane region" description="Helical" evidence="1">
    <location>
        <begin position="561"/>
        <end position="579"/>
    </location>
</feature>
<dbReference type="PANTHER" id="PTHR43849">
    <property type="entry name" value="BLL3936 PROTEIN"/>
    <property type="match status" value="1"/>
</dbReference>
<organism evidence="3 4">
    <name type="scientific">Treponema bryantii</name>
    <dbReference type="NCBI Taxonomy" id="163"/>
    <lineage>
        <taxon>Bacteria</taxon>
        <taxon>Pseudomonadati</taxon>
        <taxon>Spirochaetota</taxon>
        <taxon>Spirochaetia</taxon>
        <taxon>Spirochaetales</taxon>
        <taxon>Treponemataceae</taxon>
        <taxon>Treponema</taxon>
    </lineage>
</organism>
<dbReference type="Proteomes" id="UP000182360">
    <property type="component" value="Unassembled WGS sequence"/>
</dbReference>
<feature type="transmembrane region" description="Helical" evidence="1">
    <location>
        <begin position="499"/>
        <end position="521"/>
    </location>
</feature>
<feature type="transmembrane region" description="Helical" evidence="1">
    <location>
        <begin position="365"/>
        <end position="386"/>
    </location>
</feature>
<dbReference type="InterPro" id="IPR011853">
    <property type="entry name" value="TRAP_DctM-Dct_fused"/>
</dbReference>
<evidence type="ECO:0000259" key="2">
    <source>
        <dbReference type="Pfam" id="PF06808"/>
    </source>
</evidence>
<dbReference type="PANTHER" id="PTHR43849:SF2">
    <property type="entry name" value="BLL3936 PROTEIN"/>
    <property type="match status" value="1"/>
</dbReference>
<keyword evidence="1" id="KW-0472">Membrane</keyword>
<name>A0A1H9HRE7_9SPIR</name>
<protein>
    <submittedName>
        <fullName evidence="3">TRAP transporter, 4TM/12TM fusion protein</fullName>
    </submittedName>
</protein>
<feature type="transmembrane region" description="Helical" evidence="1">
    <location>
        <begin position="43"/>
        <end position="62"/>
    </location>
</feature>
<feature type="transmembrane region" description="Helical" evidence="1">
    <location>
        <begin position="204"/>
        <end position="223"/>
    </location>
</feature>
<feature type="transmembrane region" description="Helical" evidence="1">
    <location>
        <begin position="591"/>
        <end position="614"/>
    </location>
</feature>
<evidence type="ECO:0000256" key="1">
    <source>
        <dbReference type="SAM" id="Phobius"/>
    </source>
</evidence>
<dbReference type="EMBL" id="FOFU01000007">
    <property type="protein sequence ID" value="SEQ64930.1"/>
    <property type="molecule type" value="Genomic_DNA"/>
</dbReference>
<evidence type="ECO:0000313" key="3">
    <source>
        <dbReference type="EMBL" id="SEQ64930.1"/>
    </source>
</evidence>
<keyword evidence="4" id="KW-1185">Reference proteome</keyword>
<evidence type="ECO:0000313" key="4">
    <source>
        <dbReference type="Proteomes" id="UP000182360"/>
    </source>
</evidence>
<dbReference type="eggNOG" id="COG4666">
    <property type="taxonomic scope" value="Bacteria"/>
</dbReference>
<feature type="transmembrane region" description="Helical" evidence="1">
    <location>
        <begin position="658"/>
        <end position="677"/>
    </location>
</feature>
<feature type="transmembrane region" description="Helical" evidence="1">
    <location>
        <begin position="437"/>
        <end position="463"/>
    </location>
</feature>
<dbReference type="AlphaFoldDB" id="A0A1H9HRE7"/>
<accession>A0A1H9HRE7</accession>
<feature type="transmembrane region" description="Helical" evidence="1">
    <location>
        <begin position="635"/>
        <end position="652"/>
    </location>
</feature>
<keyword evidence="1" id="KW-1133">Transmembrane helix</keyword>
<reference evidence="3 4" key="1">
    <citation type="submission" date="2016-10" db="EMBL/GenBank/DDBJ databases">
        <authorList>
            <person name="de Groot N.N."/>
        </authorList>
    </citation>
    <scope>NUCLEOTIDE SEQUENCE [LARGE SCALE GENOMIC DNA]</scope>
    <source>
        <strain evidence="3 4">B25</strain>
    </source>
</reference>
<feature type="transmembrane region" description="Helical" evidence="1">
    <location>
        <begin position="527"/>
        <end position="549"/>
    </location>
</feature>
<feature type="transmembrane region" description="Helical" evidence="1">
    <location>
        <begin position="321"/>
        <end position="345"/>
    </location>
</feature>
<sequence>MDKQNPAEHSAIDNILPTSNEDEMKKLMQNLDREQAYREHKCWRQYITVIVSIIFVAFQLYATLSGAITAQILRASHLAFVQFLAFLLFPATKKLPKDTLPLYDVILGLTGAGCWMYIVINFQQLVRRSGNNTTLDVIIGIIGILILFESCRRIVGLPIMIIAGTFVIYAFVGKYLPGFLHHRGYSLQRVVCHLFYNTEGIMGTPIGACSTFIFLFILFGALLEKTGIGQFFIDLCNAIAGGASGGPAKVAVLSSALLGTVSGSSVSNTVGSGSFTIPMMKRLGYKGEFAGAVEAAASTGGQLMPPIMGAAAFLMAESLGMPYITIVKAAIIPAILYFTGIFITVHLEAKKLGLKGMPKDKLPRFLPLFLSKGYMILPLVVIIWFLCAGKTAVYAALMGIVACLVIGIVVSIVDLAKGRKPTFGSKDLIDVMCAAARNIISVAIACGMAGIIIGVVTLTGLGLKLGAGLVALAGGKLFLTLIFTMLASIILGMGAPTTANYLITSTITAGAIIQLGVQPLAAHMFAFYFGIIADVTPPVALAAIAGAAIAKARPMKTAFNATKLAIGAFIIPYMFVYNSQMLMIDASIGRILFIIATALIGMFGISVALEGYGFNFTGLLHGTNKPVALKTTFDVVERVLFAIAGLLCVIPETRSDIIGLSMIAILIAYQLITKRILLTKKQ</sequence>
<dbReference type="Pfam" id="PF06808">
    <property type="entry name" value="DctM"/>
    <property type="match status" value="1"/>
</dbReference>
<keyword evidence="1" id="KW-0812">Transmembrane</keyword>